<proteinExistence type="predicted"/>
<sequence length="52" mass="5637">MTTKFHPLRSLRAAVSQIGMAIDVSEAYSQAAAGKTRRSSRLENALALHIPL</sequence>
<accession>A0A512HG32</accession>
<gene>
    <name evidence="1" type="ORF">RNA01_13440</name>
</gene>
<evidence type="ECO:0000313" key="2">
    <source>
        <dbReference type="Proteomes" id="UP000321717"/>
    </source>
</evidence>
<reference evidence="1 2" key="1">
    <citation type="submission" date="2019-07" db="EMBL/GenBank/DDBJ databases">
        <title>Whole genome shotgun sequence of Rhizobium naphthalenivorans NBRC 107585.</title>
        <authorList>
            <person name="Hosoyama A."/>
            <person name="Uohara A."/>
            <person name="Ohji S."/>
            <person name="Ichikawa N."/>
        </authorList>
    </citation>
    <scope>NUCLEOTIDE SEQUENCE [LARGE SCALE GENOMIC DNA]</scope>
    <source>
        <strain evidence="1 2">NBRC 107585</strain>
    </source>
</reference>
<dbReference type="RefSeq" id="WP_170253382.1">
    <property type="nucleotide sequence ID" value="NZ_BJZP01000005.1"/>
</dbReference>
<keyword evidence="2" id="KW-1185">Reference proteome</keyword>
<organism evidence="1 2">
    <name type="scientific">Ciceribacter naphthalenivorans</name>
    <dbReference type="NCBI Taxonomy" id="1118451"/>
    <lineage>
        <taxon>Bacteria</taxon>
        <taxon>Pseudomonadati</taxon>
        <taxon>Pseudomonadota</taxon>
        <taxon>Alphaproteobacteria</taxon>
        <taxon>Hyphomicrobiales</taxon>
        <taxon>Rhizobiaceae</taxon>
        <taxon>Ciceribacter</taxon>
    </lineage>
</organism>
<protein>
    <submittedName>
        <fullName evidence="1">Uncharacterized protein</fullName>
    </submittedName>
</protein>
<dbReference type="AlphaFoldDB" id="A0A512HG32"/>
<dbReference type="EMBL" id="BJZP01000005">
    <property type="protein sequence ID" value="GEO84412.1"/>
    <property type="molecule type" value="Genomic_DNA"/>
</dbReference>
<name>A0A512HG32_9HYPH</name>
<comment type="caution">
    <text evidence="1">The sequence shown here is derived from an EMBL/GenBank/DDBJ whole genome shotgun (WGS) entry which is preliminary data.</text>
</comment>
<dbReference type="Proteomes" id="UP000321717">
    <property type="component" value="Unassembled WGS sequence"/>
</dbReference>
<evidence type="ECO:0000313" key="1">
    <source>
        <dbReference type="EMBL" id="GEO84412.1"/>
    </source>
</evidence>